<accession>A0ABM1Z9M5</accession>
<evidence type="ECO:0000259" key="2">
    <source>
        <dbReference type="SMART" id="SM00343"/>
    </source>
</evidence>
<reference evidence="3" key="2">
    <citation type="submission" date="2025-05" db="UniProtKB">
        <authorList>
            <consortium name="EnsemblMetazoa"/>
        </authorList>
    </citation>
    <scope>IDENTIFICATION</scope>
    <source>
        <strain evidence="3">Foshan</strain>
    </source>
</reference>
<evidence type="ECO:0000313" key="4">
    <source>
        <dbReference type="Proteomes" id="UP000069940"/>
    </source>
</evidence>
<dbReference type="InterPro" id="IPR036875">
    <property type="entry name" value="Znf_CCHC_sf"/>
</dbReference>
<feature type="compositionally biased region" description="Basic and acidic residues" evidence="1">
    <location>
        <begin position="1"/>
        <end position="18"/>
    </location>
</feature>
<dbReference type="EnsemblMetazoa" id="AALFPA23_016384.R23891">
    <property type="protein sequence ID" value="AALFPA23_016384.P23891"/>
    <property type="gene ID" value="AALFPA23_016384"/>
</dbReference>
<dbReference type="GeneID" id="115269022"/>
<dbReference type="InterPro" id="IPR001878">
    <property type="entry name" value="Znf_CCHC"/>
</dbReference>
<reference evidence="4" key="1">
    <citation type="journal article" date="2015" name="Proc. Natl. Acad. Sci. U.S.A.">
        <title>Genome sequence of the Asian Tiger mosquito, Aedes albopictus, reveals insights into its biology, genetics, and evolution.</title>
        <authorList>
            <person name="Chen X.G."/>
            <person name="Jiang X."/>
            <person name="Gu J."/>
            <person name="Xu M."/>
            <person name="Wu Y."/>
            <person name="Deng Y."/>
            <person name="Zhang C."/>
            <person name="Bonizzoni M."/>
            <person name="Dermauw W."/>
            <person name="Vontas J."/>
            <person name="Armbruster P."/>
            <person name="Huang X."/>
            <person name="Yang Y."/>
            <person name="Zhang H."/>
            <person name="He W."/>
            <person name="Peng H."/>
            <person name="Liu Y."/>
            <person name="Wu K."/>
            <person name="Chen J."/>
            <person name="Lirakis M."/>
            <person name="Topalis P."/>
            <person name="Van Leeuwen T."/>
            <person name="Hall A.B."/>
            <person name="Jiang X."/>
            <person name="Thorpe C."/>
            <person name="Mueller R.L."/>
            <person name="Sun C."/>
            <person name="Waterhouse R.M."/>
            <person name="Yan G."/>
            <person name="Tu Z.J."/>
            <person name="Fang X."/>
            <person name="James A.A."/>
        </authorList>
    </citation>
    <scope>NUCLEOTIDE SEQUENCE [LARGE SCALE GENOMIC DNA]</scope>
    <source>
        <strain evidence="4">Foshan</strain>
    </source>
</reference>
<proteinExistence type="predicted"/>
<evidence type="ECO:0000256" key="1">
    <source>
        <dbReference type="SAM" id="MobiDB-lite"/>
    </source>
</evidence>
<sequence length="427" mass="47933">METRKLKRNGNDRTDPKKCSGAGEKSASRKKLQKELEASIAEINSLKAKLQEMENSVNLGSPSVTEFEEHFPQAQSSAIRTERPVTASESLMMASVTNLSMSTLNVPECKPSEGEFEVDKQAYLRWKEILDTSLNLISTTDERTKMGIFKIKAGAGLLEIFNGTVSEPSMPDEKTAPYSNAIARLDNYYGSRAYLLSQRSKMMNIIQSPDEENIPFVRRIGVAAKLCEYSNEEEMEAITRTITKGTNDSAVRSLAYRNWTKQGSMKDLIDMVRDSEIEKLNEAEFQRKQIALQPAVVAAVSHQGTSYTQHTRGRGAYQQFRGNGRGRFEPRGQDASRTKFCWRCRSVFHSPLQCPVSDKVCRVCNRVGHIARACTERFIQNRSGQKRSSDTSDDQPPRKIAVLAKMENEAQEATQAMTQVQDSAKDE</sequence>
<organism evidence="3 4">
    <name type="scientific">Aedes albopictus</name>
    <name type="common">Asian tiger mosquito</name>
    <name type="synonym">Stegomyia albopicta</name>
    <dbReference type="NCBI Taxonomy" id="7160"/>
    <lineage>
        <taxon>Eukaryota</taxon>
        <taxon>Metazoa</taxon>
        <taxon>Ecdysozoa</taxon>
        <taxon>Arthropoda</taxon>
        <taxon>Hexapoda</taxon>
        <taxon>Insecta</taxon>
        <taxon>Pterygota</taxon>
        <taxon>Neoptera</taxon>
        <taxon>Endopterygota</taxon>
        <taxon>Diptera</taxon>
        <taxon>Nematocera</taxon>
        <taxon>Culicoidea</taxon>
        <taxon>Culicidae</taxon>
        <taxon>Culicinae</taxon>
        <taxon>Aedini</taxon>
        <taxon>Aedes</taxon>
        <taxon>Stegomyia</taxon>
    </lineage>
</organism>
<dbReference type="Proteomes" id="UP000069940">
    <property type="component" value="Unassembled WGS sequence"/>
</dbReference>
<evidence type="ECO:0000313" key="3">
    <source>
        <dbReference type="EnsemblMetazoa" id="AALFPA23_016384.P23891"/>
    </source>
</evidence>
<keyword evidence="4" id="KW-1185">Reference proteome</keyword>
<dbReference type="SUPFAM" id="SSF57756">
    <property type="entry name" value="Retrovirus zinc finger-like domains"/>
    <property type="match status" value="1"/>
</dbReference>
<feature type="domain" description="CCHC-type" evidence="2">
    <location>
        <begin position="360"/>
        <end position="376"/>
    </location>
</feature>
<feature type="region of interest" description="Disordered" evidence="1">
    <location>
        <begin position="1"/>
        <end position="33"/>
    </location>
</feature>
<dbReference type="Gene3D" id="4.10.60.10">
    <property type="entry name" value="Zinc finger, CCHC-type"/>
    <property type="match status" value="1"/>
</dbReference>
<dbReference type="SMART" id="SM00343">
    <property type="entry name" value="ZnF_C2HC"/>
    <property type="match status" value="2"/>
</dbReference>
<name>A0ABM1Z9M5_AEDAL</name>
<feature type="domain" description="CCHC-type" evidence="2">
    <location>
        <begin position="340"/>
        <end position="356"/>
    </location>
</feature>
<dbReference type="RefSeq" id="XP_062714041.1">
    <property type="nucleotide sequence ID" value="XM_062858057.1"/>
</dbReference>
<protein>
    <recommendedName>
        <fullName evidence="2">CCHC-type domain-containing protein</fullName>
    </recommendedName>
</protein>